<keyword evidence="4" id="KW-0732">Signal</keyword>
<feature type="chain" id="PRO_5025659230" description="B30.2/SPRY domain-containing protein" evidence="4">
    <location>
        <begin position="25"/>
        <end position="240"/>
    </location>
</feature>
<dbReference type="AlphaFoldDB" id="A0A667X8R5"/>
<dbReference type="CDD" id="cd16040">
    <property type="entry name" value="SPRY_PRY_SNTX"/>
    <property type="match status" value="1"/>
</dbReference>
<dbReference type="SMART" id="SM00449">
    <property type="entry name" value="SPRY"/>
    <property type="match status" value="1"/>
</dbReference>
<dbReference type="SUPFAM" id="SSF49899">
    <property type="entry name" value="Concanavalin A-like lectins/glucanases"/>
    <property type="match status" value="1"/>
</dbReference>
<dbReference type="Proteomes" id="UP000472263">
    <property type="component" value="Chromosome 23"/>
</dbReference>
<dbReference type="Gene3D" id="2.60.120.920">
    <property type="match status" value="1"/>
</dbReference>
<evidence type="ECO:0000313" key="6">
    <source>
        <dbReference type="Ensembl" id="ENSMMDP00005005281.1"/>
    </source>
</evidence>
<dbReference type="SMART" id="SM00589">
    <property type="entry name" value="PRY"/>
    <property type="match status" value="1"/>
</dbReference>
<dbReference type="PROSITE" id="PS50188">
    <property type="entry name" value="B302_SPRY"/>
    <property type="match status" value="1"/>
</dbReference>
<reference evidence="6" key="2">
    <citation type="submission" date="2025-08" db="UniProtKB">
        <authorList>
            <consortium name="Ensembl"/>
        </authorList>
    </citation>
    <scope>IDENTIFICATION</scope>
</reference>
<evidence type="ECO:0000259" key="5">
    <source>
        <dbReference type="PROSITE" id="PS50188"/>
    </source>
</evidence>
<protein>
    <recommendedName>
        <fullName evidence="5">B30.2/SPRY domain-containing protein</fullName>
    </recommendedName>
</protein>
<proteinExistence type="predicted"/>
<dbReference type="Pfam" id="PF00622">
    <property type="entry name" value="SPRY"/>
    <property type="match status" value="1"/>
</dbReference>
<dbReference type="GeneTree" id="ENSGT00940000154395"/>
<dbReference type="GO" id="GO:0008270">
    <property type="term" value="F:zinc ion binding"/>
    <property type="evidence" value="ECO:0007669"/>
    <property type="project" value="UniProtKB-KW"/>
</dbReference>
<dbReference type="InterPro" id="IPR051051">
    <property type="entry name" value="E3_ubiq-ligase_TRIM/RNF"/>
</dbReference>
<dbReference type="PRINTS" id="PR01407">
    <property type="entry name" value="BUTYPHLNCDUF"/>
</dbReference>
<keyword evidence="3" id="KW-0862">Zinc</keyword>
<dbReference type="InParanoid" id="A0A667X8R5"/>
<organism evidence="6 7">
    <name type="scientific">Myripristis murdjan</name>
    <name type="common">pinecone soldierfish</name>
    <dbReference type="NCBI Taxonomy" id="586833"/>
    <lineage>
        <taxon>Eukaryota</taxon>
        <taxon>Metazoa</taxon>
        <taxon>Chordata</taxon>
        <taxon>Craniata</taxon>
        <taxon>Vertebrata</taxon>
        <taxon>Euteleostomi</taxon>
        <taxon>Actinopterygii</taxon>
        <taxon>Neopterygii</taxon>
        <taxon>Teleostei</taxon>
        <taxon>Neoteleostei</taxon>
        <taxon>Acanthomorphata</taxon>
        <taxon>Holocentriformes</taxon>
        <taxon>Holocentridae</taxon>
        <taxon>Myripristis</taxon>
    </lineage>
</organism>
<sequence length="240" mass="26999">MLHCAGTHLLLCFCRLTLLRSNLCLYCVLFCPSDSCQVKLDPNTANKHLVLSEDNRKVRLVEEEQPYPDHPERFDSYHQVMCGTGLTGRCYWEVEWEGWVNIGVTYRGISRRGYSDDCRLGGNNKSWSLECFNRSFIARHKNRTTAVGVRSSSSSSSSPPSGRVAVYLDWPAGSLSFYSVSSDALIHLHTFTCTFTEPLYPVFGLWFELNTGSMLEIQLMDAAPPLSSPFSPSVSLCLME</sequence>
<reference evidence="6" key="3">
    <citation type="submission" date="2025-09" db="UniProtKB">
        <authorList>
            <consortium name="Ensembl"/>
        </authorList>
    </citation>
    <scope>IDENTIFICATION</scope>
</reference>
<evidence type="ECO:0000256" key="3">
    <source>
        <dbReference type="ARBA" id="ARBA00022833"/>
    </source>
</evidence>
<keyword evidence="7" id="KW-1185">Reference proteome</keyword>
<dbReference type="InterPro" id="IPR003877">
    <property type="entry name" value="SPRY_dom"/>
</dbReference>
<reference evidence="6" key="1">
    <citation type="submission" date="2019-06" db="EMBL/GenBank/DDBJ databases">
        <authorList>
            <consortium name="Wellcome Sanger Institute Data Sharing"/>
        </authorList>
    </citation>
    <scope>NUCLEOTIDE SEQUENCE [LARGE SCALE GENOMIC DNA]</scope>
</reference>
<dbReference type="InterPro" id="IPR006574">
    <property type="entry name" value="PRY"/>
</dbReference>
<dbReference type="InterPro" id="IPR003879">
    <property type="entry name" value="Butyrophylin_SPRY"/>
</dbReference>
<dbReference type="Pfam" id="PF13765">
    <property type="entry name" value="PRY"/>
    <property type="match status" value="1"/>
</dbReference>
<dbReference type="PANTHER" id="PTHR25465:SF80">
    <property type="entry name" value="TRIPARTITE MOTIF-CONTAINING PROTEIN 16-LIKE"/>
    <property type="match status" value="1"/>
</dbReference>
<name>A0A667X8R5_9TELE</name>
<keyword evidence="2" id="KW-0863">Zinc-finger</keyword>
<dbReference type="InterPro" id="IPR001870">
    <property type="entry name" value="B30.2/SPRY"/>
</dbReference>
<feature type="domain" description="B30.2/SPRY" evidence="5">
    <location>
        <begin position="18"/>
        <end position="224"/>
    </location>
</feature>
<evidence type="ECO:0000256" key="1">
    <source>
        <dbReference type="ARBA" id="ARBA00022723"/>
    </source>
</evidence>
<keyword evidence="1" id="KW-0479">Metal-binding</keyword>
<dbReference type="Ensembl" id="ENSMMDT00005005426.1">
    <property type="protein sequence ID" value="ENSMMDP00005005281.1"/>
    <property type="gene ID" value="ENSMMDG00005002955.1"/>
</dbReference>
<accession>A0A667X8R5</accession>
<evidence type="ECO:0000256" key="2">
    <source>
        <dbReference type="ARBA" id="ARBA00022771"/>
    </source>
</evidence>
<dbReference type="InterPro" id="IPR013320">
    <property type="entry name" value="ConA-like_dom_sf"/>
</dbReference>
<feature type="signal peptide" evidence="4">
    <location>
        <begin position="1"/>
        <end position="24"/>
    </location>
</feature>
<dbReference type="GO" id="GO:0005737">
    <property type="term" value="C:cytoplasm"/>
    <property type="evidence" value="ECO:0007669"/>
    <property type="project" value="UniProtKB-ARBA"/>
</dbReference>
<dbReference type="PANTHER" id="PTHR25465">
    <property type="entry name" value="B-BOX DOMAIN CONTAINING"/>
    <property type="match status" value="1"/>
</dbReference>
<evidence type="ECO:0000256" key="4">
    <source>
        <dbReference type="SAM" id="SignalP"/>
    </source>
</evidence>
<evidence type="ECO:0000313" key="7">
    <source>
        <dbReference type="Proteomes" id="UP000472263"/>
    </source>
</evidence>
<dbReference type="InterPro" id="IPR043136">
    <property type="entry name" value="B30.2/SPRY_sf"/>
</dbReference>